<keyword evidence="6" id="KW-1185">Reference proteome</keyword>
<organism evidence="5 6">
    <name type="scientific">Rhodococcus antarcticus</name>
    <dbReference type="NCBI Taxonomy" id="2987751"/>
    <lineage>
        <taxon>Bacteria</taxon>
        <taxon>Bacillati</taxon>
        <taxon>Actinomycetota</taxon>
        <taxon>Actinomycetes</taxon>
        <taxon>Mycobacteriales</taxon>
        <taxon>Nocardiaceae</taxon>
        <taxon>Rhodococcus</taxon>
    </lineage>
</organism>
<evidence type="ECO:0000256" key="4">
    <source>
        <dbReference type="ARBA" id="ARBA00023163"/>
    </source>
</evidence>
<reference evidence="5" key="1">
    <citation type="submission" date="2022-10" db="EMBL/GenBank/DDBJ databases">
        <title>Rhodococcus sp.75.</title>
        <authorList>
            <person name="Sun M."/>
        </authorList>
    </citation>
    <scope>NUCLEOTIDE SEQUENCE</scope>
    <source>
        <strain evidence="5">75</strain>
    </source>
</reference>
<evidence type="ECO:0000256" key="1">
    <source>
        <dbReference type="ARBA" id="ARBA00011046"/>
    </source>
</evidence>
<evidence type="ECO:0000256" key="2">
    <source>
        <dbReference type="ARBA" id="ARBA00023015"/>
    </source>
</evidence>
<protein>
    <submittedName>
        <fullName evidence="5">BlaI/MecI/CopY family transcriptional regulator</fullName>
    </submittedName>
</protein>
<dbReference type="Proteomes" id="UP001164965">
    <property type="component" value="Chromosome"/>
</dbReference>
<dbReference type="EMBL" id="CP110615">
    <property type="protein sequence ID" value="UZJ25173.1"/>
    <property type="molecule type" value="Genomic_DNA"/>
</dbReference>
<keyword evidence="2" id="KW-0805">Transcription regulation</keyword>
<sequence>MGAPGHPADANGTEKSVTGLGELEAAVMQVLWDSQEPRSVRDVLDSLNEERSLAYTTVLTVLDNLHRKEWVAREKVSRAFLYRAVETRDQAAARALRVILDGAGDTEAVLLHFARTVSPGESIALRQALAEGSGQ</sequence>
<evidence type="ECO:0000256" key="3">
    <source>
        <dbReference type="ARBA" id="ARBA00023125"/>
    </source>
</evidence>
<dbReference type="SUPFAM" id="SSF46785">
    <property type="entry name" value="Winged helix' DNA-binding domain"/>
    <property type="match status" value="1"/>
</dbReference>
<dbReference type="InterPro" id="IPR036388">
    <property type="entry name" value="WH-like_DNA-bd_sf"/>
</dbReference>
<name>A0ABY6P0W4_9NOCA</name>
<accession>A0ABY6P0W4</accession>
<dbReference type="Pfam" id="PF03965">
    <property type="entry name" value="Penicillinase_R"/>
    <property type="match status" value="1"/>
</dbReference>
<proteinExistence type="inferred from homology"/>
<dbReference type="RefSeq" id="WP_265383279.1">
    <property type="nucleotide sequence ID" value="NZ_CP110615.1"/>
</dbReference>
<gene>
    <name evidence="5" type="ORF">RHODO2019_01285</name>
</gene>
<dbReference type="Gene3D" id="1.10.10.10">
    <property type="entry name" value="Winged helix-like DNA-binding domain superfamily/Winged helix DNA-binding domain"/>
    <property type="match status" value="1"/>
</dbReference>
<keyword evidence="4" id="KW-0804">Transcription</keyword>
<comment type="similarity">
    <text evidence="1">Belongs to the BlaI transcriptional regulatory family.</text>
</comment>
<evidence type="ECO:0000313" key="6">
    <source>
        <dbReference type="Proteomes" id="UP001164965"/>
    </source>
</evidence>
<dbReference type="InterPro" id="IPR036390">
    <property type="entry name" value="WH_DNA-bd_sf"/>
</dbReference>
<dbReference type="InterPro" id="IPR005650">
    <property type="entry name" value="BlaI_family"/>
</dbReference>
<keyword evidence="3" id="KW-0238">DNA-binding</keyword>
<evidence type="ECO:0000313" key="5">
    <source>
        <dbReference type="EMBL" id="UZJ25173.1"/>
    </source>
</evidence>